<sequence>MTLYDCDVGKQCKIVAFTTQDNALKNRFMSFGIVKDKVCRVVSHSIRRLAVAVMVEGTQIALRDVEAKSIIVEPLES</sequence>
<dbReference type="SMART" id="SM00899">
    <property type="entry name" value="FeoA"/>
    <property type="match status" value="1"/>
</dbReference>
<evidence type="ECO:0000313" key="6">
    <source>
        <dbReference type="Proteomes" id="UP000255335"/>
    </source>
</evidence>
<reference evidence="5 6" key="1">
    <citation type="submission" date="2018-06" db="EMBL/GenBank/DDBJ databases">
        <authorList>
            <consortium name="Pathogen Informatics"/>
            <person name="Doyle S."/>
        </authorList>
    </citation>
    <scope>NUCLEOTIDE SEQUENCE [LARGE SCALE GENOMIC DNA]</scope>
    <source>
        <strain evidence="4 5">NCTC12219</strain>
        <strain evidence="3 6">NCTC12221</strain>
    </source>
</reference>
<keyword evidence="1" id="KW-0408">Iron</keyword>
<accession>A0A377JQQ0</accession>
<proteinExistence type="predicted"/>
<protein>
    <submittedName>
        <fullName evidence="3">Ferrous iron transport protein A</fullName>
    </submittedName>
</protein>
<dbReference type="Proteomes" id="UP000255335">
    <property type="component" value="Unassembled WGS sequence"/>
</dbReference>
<dbReference type="Proteomes" id="UP000255103">
    <property type="component" value="Unassembled WGS sequence"/>
</dbReference>
<dbReference type="SUPFAM" id="SSF50037">
    <property type="entry name" value="C-terminal domain of transcriptional repressors"/>
    <property type="match status" value="1"/>
</dbReference>
<dbReference type="InterPro" id="IPR038157">
    <property type="entry name" value="FeoA_core_dom"/>
</dbReference>
<evidence type="ECO:0000313" key="3">
    <source>
        <dbReference type="EMBL" id="STP09893.1"/>
    </source>
</evidence>
<evidence type="ECO:0000313" key="4">
    <source>
        <dbReference type="EMBL" id="STP10485.1"/>
    </source>
</evidence>
<evidence type="ECO:0000313" key="5">
    <source>
        <dbReference type="Proteomes" id="UP000255103"/>
    </source>
</evidence>
<organism evidence="3 6">
    <name type="scientific">Helicobacter cinaedi</name>
    <dbReference type="NCBI Taxonomy" id="213"/>
    <lineage>
        <taxon>Bacteria</taxon>
        <taxon>Pseudomonadati</taxon>
        <taxon>Campylobacterota</taxon>
        <taxon>Epsilonproteobacteria</taxon>
        <taxon>Campylobacterales</taxon>
        <taxon>Helicobacteraceae</taxon>
        <taxon>Helicobacter</taxon>
    </lineage>
</organism>
<evidence type="ECO:0000256" key="1">
    <source>
        <dbReference type="ARBA" id="ARBA00023004"/>
    </source>
</evidence>
<dbReference type="InterPro" id="IPR007167">
    <property type="entry name" value="Fe-transptr_FeoA-like"/>
</dbReference>
<gene>
    <name evidence="4" type="ORF">NCTC12219_00346</name>
    <name evidence="3" type="ORF">NCTC12221_01351</name>
</gene>
<dbReference type="InterPro" id="IPR008988">
    <property type="entry name" value="Transcriptional_repressor_C"/>
</dbReference>
<dbReference type="EMBL" id="UGHX01000001">
    <property type="protein sequence ID" value="STP10485.1"/>
    <property type="molecule type" value="Genomic_DNA"/>
</dbReference>
<dbReference type="Gene3D" id="2.30.30.90">
    <property type="match status" value="1"/>
</dbReference>
<dbReference type="AlphaFoldDB" id="A0A377JQQ0"/>
<dbReference type="GO" id="GO:0046914">
    <property type="term" value="F:transition metal ion binding"/>
    <property type="evidence" value="ECO:0007669"/>
    <property type="project" value="InterPro"/>
</dbReference>
<evidence type="ECO:0000259" key="2">
    <source>
        <dbReference type="SMART" id="SM00899"/>
    </source>
</evidence>
<feature type="domain" description="Ferrous iron transporter FeoA-like" evidence="2">
    <location>
        <begin position="1"/>
        <end position="74"/>
    </location>
</feature>
<dbReference type="RefSeq" id="WP_034589114.1">
    <property type="nucleotide sequence ID" value="NZ_AP025204.1"/>
</dbReference>
<name>A0A377JQQ0_9HELI</name>
<dbReference type="Pfam" id="PF04023">
    <property type="entry name" value="FeoA"/>
    <property type="match status" value="1"/>
</dbReference>
<dbReference type="EMBL" id="UGHZ01000001">
    <property type="protein sequence ID" value="STP09893.1"/>
    <property type="molecule type" value="Genomic_DNA"/>
</dbReference>